<dbReference type="AlphaFoldDB" id="A0A3B0YLN0"/>
<name>A0A3B0YLN0_9ZZZZ</name>
<reference evidence="1" key="1">
    <citation type="submission" date="2018-06" db="EMBL/GenBank/DDBJ databases">
        <authorList>
            <person name="Zhirakovskaya E."/>
        </authorList>
    </citation>
    <scope>NUCLEOTIDE SEQUENCE</scope>
</reference>
<organism evidence="1">
    <name type="scientific">hydrothermal vent metagenome</name>
    <dbReference type="NCBI Taxonomy" id="652676"/>
    <lineage>
        <taxon>unclassified sequences</taxon>
        <taxon>metagenomes</taxon>
        <taxon>ecological metagenomes</taxon>
    </lineage>
</organism>
<gene>
    <name evidence="1" type="ORF">MNBD_GAMMA13-558</name>
</gene>
<evidence type="ECO:0000313" key="1">
    <source>
        <dbReference type="EMBL" id="VAW76467.1"/>
    </source>
</evidence>
<dbReference type="EMBL" id="UOFK01000097">
    <property type="protein sequence ID" value="VAW76467.1"/>
    <property type="molecule type" value="Genomic_DNA"/>
</dbReference>
<feature type="non-terminal residue" evidence="1">
    <location>
        <position position="1"/>
    </location>
</feature>
<accession>A0A3B0YLN0</accession>
<protein>
    <submittedName>
        <fullName evidence="1">Uncharacterized protein</fullName>
    </submittedName>
</protein>
<sequence length="50" mass="5463">KFSVKNNGSNIGYGEKTMALSGLRPYDQDTVDTMVADYMASKQDYARPGA</sequence>
<proteinExistence type="predicted"/>